<evidence type="ECO:0000313" key="2">
    <source>
        <dbReference type="Proteomes" id="UP000324800"/>
    </source>
</evidence>
<dbReference type="EMBL" id="SNRW01002896">
    <property type="protein sequence ID" value="KAA6391393.1"/>
    <property type="molecule type" value="Genomic_DNA"/>
</dbReference>
<organism evidence="1 2">
    <name type="scientific">Streblomastix strix</name>
    <dbReference type="NCBI Taxonomy" id="222440"/>
    <lineage>
        <taxon>Eukaryota</taxon>
        <taxon>Metamonada</taxon>
        <taxon>Preaxostyla</taxon>
        <taxon>Oxymonadida</taxon>
        <taxon>Streblomastigidae</taxon>
        <taxon>Streblomastix</taxon>
    </lineage>
</organism>
<accession>A0A5J4W9R2</accession>
<reference evidence="1 2" key="1">
    <citation type="submission" date="2019-03" db="EMBL/GenBank/DDBJ databases">
        <title>Single cell metagenomics reveals metabolic interactions within the superorganism composed of flagellate Streblomastix strix and complex community of Bacteroidetes bacteria on its surface.</title>
        <authorList>
            <person name="Treitli S.C."/>
            <person name="Kolisko M."/>
            <person name="Husnik F."/>
            <person name="Keeling P."/>
            <person name="Hampl V."/>
        </authorList>
    </citation>
    <scope>NUCLEOTIDE SEQUENCE [LARGE SCALE GENOMIC DNA]</scope>
    <source>
        <strain evidence="1">ST1C</strain>
    </source>
</reference>
<sequence length="237" mass="26126">MIQRQQDKGKVDIQNQSQYAPLYFSLGYNCVSSLSELIQLIGPQIQQAVEGILQSLLPQLNLISIVYTGQIPKAAQSYDQEYGINTAMSHVMAVAECISLIALIFPSPTVQTLNNQKFIEQWIVSLRSKCEKTDIIHVQSVRGICAAIKAEPAVMCQNFNQLLQLLLSIVPGRLMYGNNQVKNAVLEEVKGVLIGLRDAMVQQPAQQATGSLWGQYAGALGDSYKQVLEKIYGIPSQ</sequence>
<dbReference type="Gene3D" id="1.25.10.10">
    <property type="entry name" value="Leucine-rich Repeat Variant"/>
    <property type="match status" value="1"/>
</dbReference>
<protein>
    <submittedName>
        <fullName evidence="1">Uncharacterized protein</fullName>
    </submittedName>
</protein>
<dbReference type="Proteomes" id="UP000324800">
    <property type="component" value="Unassembled WGS sequence"/>
</dbReference>
<comment type="caution">
    <text evidence="1">The sequence shown here is derived from an EMBL/GenBank/DDBJ whole genome shotgun (WGS) entry which is preliminary data.</text>
</comment>
<gene>
    <name evidence="1" type="ORF">EZS28_013086</name>
</gene>
<name>A0A5J4W9R2_9EUKA</name>
<dbReference type="InterPro" id="IPR016024">
    <property type="entry name" value="ARM-type_fold"/>
</dbReference>
<dbReference type="InterPro" id="IPR011989">
    <property type="entry name" value="ARM-like"/>
</dbReference>
<proteinExistence type="predicted"/>
<dbReference type="SUPFAM" id="SSF48371">
    <property type="entry name" value="ARM repeat"/>
    <property type="match status" value="1"/>
</dbReference>
<dbReference type="AlphaFoldDB" id="A0A5J4W9R2"/>
<evidence type="ECO:0000313" key="1">
    <source>
        <dbReference type="EMBL" id="KAA6391393.1"/>
    </source>
</evidence>